<comment type="similarity">
    <text evidence="3">Belongs to the OST3/OST6 family.</text>
</comment>
<comment type="subcellular location">
    <subcellularLocation>
        <location evidence="2">Endoplasmic reticulum membrane</location>
        <topology evidence="2">Multi-pass membrane protein</topology>
    </subcellularLocation>
</comment>
<dbReference type="STRING" id="590646.G3B032"/>
<dbReference type="Gene3D" id="3.40.30.10">
    <property type="entry name" value="Glutaredoxin"/>
    <property type="match status" value="1"/>
</dbReference>
<gene>
    <name evidence="11" type="ORF">CANTEDRAFT_113031</name>
</gene>
<keyword evidence="12" id="KW-1185">Reference proteome</keyword>
<feature type="transmembrane region" description="Helical" evidence="9">
    <location>
        <begin position="269"/>
        <end position="286"/>
    </location>
</feature>
<evidence type="ECO:0000256" key="8">
    <source>
        <dbReference type="ARBA" id="ARBA00023136"/>
    </source>
</evidence>
<keyword evidence="11" id="KW-0808">Transferase</keyword>
<keyword evidence="8 9" id="KW-0472">Membrane</keyword>
<dbReference type="OrthoDB" id="67566at2759"/>
<dbReference type="AlphaFoldDB" id="G3B032"/>
<feature type="signal peptide" evidence="10">
    <location>
        <begin position="1"/>
        <end position="16"/>
    </location>
</feature>
<evidence type="ECO:0000313" key="11">
    <source>
        <dbReference type="EMBL" id="EGV65303.1"/>
    </source>
</evidence>
<evidence type="ECO:0000256" key="2">
    <source>
        <dbReference type="ARBA" id="ARBA00004477"/>
    </source>
</evidence>
<keyword evidence="7 9" id="KW-1133">Transmembrane helix</keyword>
<dbReference type="GO" id="GO:0016740">
    <property type="term" value="F:transferase activity"/>
    <property type="evidence" value="ECO:0007669"/>
    <property type="project" value="UniProtKB-KW"/>
</dbReference>
<dbReference type="Proteomes" id="UP000000707">
    <property type="component" value="Unassembled WGS sequence"/>
</dbReference>
<comment type="function">
    <text evidence="1">Subunit of the oligosaccharyl transferase (OST) complex that catalyzes the initial transfer of a defined glycan (Glc(3)Man(9)GlcNAc(2) in eukaryotes) from the lipid carrier dolichol-pyrophosphate to an asparagine residue within an Asn-X-Ser/Thr consensus motif in nascent polypeptide chains, the first step in protein N-glycosylation. N-glycosylation occurs cotranslationally and the complex associates with the Sec61 complex at the channel-forming translocon complex that mediates protein translocation across the endoplasmic reticulum (ER). All subunits are required for a maximal enzyme activity.</text>
</comment>
<dbReference type="GO" id="GO:0008250">
    <property type="term" value="C:oligosaccharyltransferase complex"/>
    <property type="evidence" value="ECO:0007669"/>
    <property type="project" value="TreeGrafter"/>
</dbReference>
<evidence type="ECO:0000313" key="12">
    <source>
        <dbReference type="Proteomes" id="UP000000707"/>
    </source>
</evidence>
<proteinExistence type="inferred from homology"/>
<dbReference type="EMBL" id="GL996514">
    <property type="protein sequence ID" value="EGV65303.1"/>
    <property type="molecule type" value="Genomic_DNA"/>
</dbReference>
<evidence type="ECO:0000256" key="1">
    <source>
        <dbReference type="ARBA" id="ARBA00002791"/>
    </source>
</evidence>
<reference evidence="11 12" key="1">
    <citation type="journal article" date="2011" name="Proc. Natl. Acad. Sci. U.S.A.">
        <title>Comparative genomics of xylose-fermenting fungi for enhanced biofuel production.</title>
        <authorList>
            <person name="Wohlbach D.J."/>
            <person name="Kuo A."/>
            <person name="Sato T.K."/>
            <person name="Potts K.M."/>
            <person name="Salamov A.A."/>
            <person name="LaButti K.M."/>
            <person name="Sun H."/>
            <person name="Clum A."/>
            <person name="Pangilinan J.L."/>
            <person name="Lindquist E.A."/>
            <person name="Lucas S."/>
            <person name="Lapidus A."/>
            <person name="Jin M."/>
            <person name="Gunawan C."/>
            <person name="Balan V."/>
            <person name="Dale B.E."/>
            <person name="Jeffries T.W."/>
            <person name="Zinkel R."/>
            <person name="Barry K.W."/>
            <person name="Grigoriev I.V."/>
            <person name="Gasch A.P."/>
        </authorList>
    </citation>
    <scope>NUCLEOTIDE SEQUENCE [LARGE SCALE GENOMIC DNA]</scope>
    <source>
        <strain evidence="12">ATCC 10573 / BCRC 21748 / CBS 615 / JCM 9827 / NBRC 10315 / NRRL Y-1498 / VKM Y-70</strain>
    </source>
</reference>
<keyword evidence="5 10" id="KW-0732">Signal</keyword>
<feature type="transmembrane region" description="Helical" evidence="9">
    <location>
        <begin position="216"/>
        <end position="235"/>
    </location>
</feature>
<dbReference type="HOGENOM" id="CLU_052855_1_0_1"/>
<organism evidence="12">
    <name type="scientific">Candida tenuis (strain ATCC 10573 / BCRC 21748 / CBS 615 / JCM 9827 / NBRC 10315 / NRRL Y-1498 / VKM Y-70)</name>
    <name type="common">Yeast</name>
    <name type="synonym">Yamadazyma tenuis</name>
    <dbReference type="NCBI Taxonomy" id="590646"/>
    <lineage>
        <taxon>Eukaryota</taxon>
        <taxon>Fungi</taxon>
        <taxon>Dikarya</taxon>
        <taxon>Ascomycota</taxon>
        <taxon>Saccharomycotina</taxon>
        <taxon>Pichiomycetes</taxon>
        <taxon>Debaryomycetaceae</taxon>
        <taxon>Yamadazyma</taxon>
    </lineage>
</organism>
<protein>
    <submittedName>
        <fullName evidence="11">Gamma subunit of Oligosaccharyltransferase</fullName>
    </submittedName>
</protein>
<feature type="transmembrane region" description="Helical" evidence="9">
    <location>
        <begin position="298"/>
        <end position="321"/>
    </location>
</feature>
<dbReference type="GO" id="GO:0018279">
    <property type="term" value="P:protein N-linked glycosylation via asparagine"/>
    <property type="evidence" value="ECO:0007669"/>
    <property type="project" value="TreeGrafter"/>
</dbReference>
<dbReference type="Pfam" id="PF04756">
    <property type="entry name" value="OST3_OST6"/>
    <property type="match status" value="1"/>
</dbReference>
<evidence type="ECO:0000256" key="3">
    <source>
        <dbReference type="ARBA" id="ARBA00009561"/>
    </source>
</evidence>
<evidence type="ECO:0000256" key="6">
    <source>
        <dbReference type="ARBA" id="ARBA00022824"/>
    </source>
</evidence>
<evidence type="ECO:0000256" key="7">
    <source>
        <dbReference type="ARBA" id="ARBA00022989"/>
    </source>
</evidence>
<evidence type="ECO:0000256" key="5">
    <source>
        <dbReference type="ARBA" id="ARBA00022729"/>
    </source>
</evidence>
<keyword evidence="4 9" id="KW-0812">Transmembrane</keyword>
<evidence type="ECO:0000256" key="10">
    <source>
        <dbReference type="SAM" id="SignalP"/>
    </source>
</evidence>
<evidence type="ECO:0000256" key="4">
    <source>
        <dbReference type="ARBA" id="ARBA00022692"/>
    </source>
</evidence>
<feature type="chain" id="PRO_5003442668" evidence="10">
    <location>
        <begin position="17"/>
        <end position="335"/>
    </location>
</feature>
<sequence>MKVSLIQLMMGVMAYAACVLGGFTNEEMLAKVKKLGGKKVFQLKENNYEEFLNGPRDYHLMLVLSSTSSQFNCPLCVEIKPDYELVANSWFQDHPNGVGASSEGKDVYFLYAEFLNAKSLFQKLQLNNIPKAYYVAPSAASAPDAWTDELEEYQFFQGVHTELISIFLGDKTGHKFNVYVPVSYSKLGWTVFIVAVVVLWLKVFFKQFKVLLSSKLLWTVLSIITILLFTSGYMFNQIRHTPYFKQNPEGAVEYFAGGQQTQYAIETQIVSFIYGILSLLFVTLVKKVPTIEHPKVKLLATGLVTISIYAIFSVLLAIFGIKSPGFPFKFFKIFG</sequence>
<dbReference type="InterPro" id="IPR021149">
    <property type="entry name" value="OligosaccharylTrfase_OST3/OST6"/>
</dbReference>
<name>G3B032_CANTC</name>
<dbReference type="PANTHER" id="PTHR12692">
    <property type="entry name" value="DOLICHYL-DIPHOSPHOOLIGOSACCHARIDE--PROTEIN GLYCOSYLTRANSFERASE-RELATED"/>
    <property type="match status" value="1"/>
</dbReference>
<dbReference type="PANTHER" id="PTHR12692:SF0">
    <property type="entry name" value="GH11935P"/>
    <property type="match status" value="1"/>
</dbReference>
<dbReference type="eggNOG" id="KOG2603">
    <property type="taxonomic scope" value="Eukaryota"/>
</dbReference>
<keyword evidence="6" id="KW-0256">Endoplasmic reticulum</keyword>
<feature type="transmembrane region" description="Helical" evidence="9">
    <location>
        <begin position="187"/>
        <end position="204"/>
    </location>
</feature>
<dbReference type="GeneID" id="18246793"/>
<dbReference type="KEGG" id="cten:18246793"/>
<accession>G3B032</accession>
<evidence type="ECO:0000256" key="9">
    <source>
        <dbReference type="SAM" id="Phobius"/>
    </source>
</evidence>